<dbReference type="Proteomes" id="UP001153404">
    <property type="component" value="Unassembled WGS sequence"/>
</dbReference>
<protein>
    <submittedName>
        <fullName evidence="1">Uncharacterized protein</fullName>
    </submittedName>
</protein>
<dbReference type="AlphaFoldDB" id="A0A9X4L084"/>
<comment type="caution">
    <text evidence="1">The sequence shown here is derived from an EMBL/GenBank/DDBJ whole genome shotgun (WGS) entry which is preliminary data.</text>
</comment>
<accession>A0A9X4L084</accession>
<evidence type="ECO:0000313" key="2">
    <source>
        <dbReference type="Proteomes" id="UP001153404"/>
    </source>
</evidence>
<reference evidence="1" key="1">
    <citation type="submission" date="2022-10" db="EMBL/GenBank/DDBJ databases">
        <title>Comparative genomic analysis of Cohnella hashimotonis sp. nov., isolated from the International Space Station.</title>
        <authorList>
            <person name="Simpson A."/>
            <person name="Venkateswaran K."/>
        </authorList>
    </citation>
    <scope>NUCLEOTIDE SEQUENCE</scope>
    <source>
        <strain evidence="1">DSM 28161</strain>
    </source>
</reference>
<proteinExistence type="predicted"/>
<dbReference type="EMBL" id="JAPDIA010000009">
    <property type="protein sequence ID" value="MDG0813818.1"/>
    <property type="molecule type" value="Genomic_DNA"/>
</dbReference>
<evidence type="ECO:0000313" key="1">
    <source>
        <dbReference type="EMBL" id="MDG0813818.1"/>
    </source>
</evidence>
<dbReference type="RefSeq" id="WP_277538271.1">
    <property type="nucleotide sequence ID" value="NZ_JAPDIA010000009.1"/>
</dbReference>
<sequence length="70" mass="7973">MAKRMTSLSDFRSLRMMRFLHGLGTSLFFGNISFLEISLLETLSFVRNAPVRLRDPSARCPQLSHATSKQ</sequence>
<gene>
    <name evidence="1" type="ORF">OMP40_34475</name>
</gene>
<name>A0A9X4L084_9BACL</name>
<keyword evidence="2" id="KW-1185">Reference proteome</keyword>
<organism evidence="1 2">
    <name type="scientific">Cohnella rhizosphaerae</name>
    <dbReference type="NCBI Taxonomy" id="1457232"/>
    <lineage>
        <taxon>Bacteria</taxon>
        <taxon>Bacillati</taxon>
        <taxon>Bacillota</taxon>
        <taxon>Bacilli</taxon>
        <taxon>Bacillales</taxon>
        <taxon>Paenibacillaceae</taxon>
        <taxon>Cohnella</taxon>
    </lineage>
</organism>